<feature type="domain" description="Proline-rich transmembrane protein 3/4" evidence="10">
    <location>
        <begin position="335"/>
        <end position="632"/>
    </location>
</feature>
<dbReference type="GeneTree" id="ENSGT00730000111591"/>
<dbReference type="Pfam" id="PF25987">
    <property type="entry name" value="PRRT3"/>
    <property type="match status" value="1"/>
</dbReference>
<evidence type="ECO:0000259" key="10">
    <source>
        <dbReference type="Pfam" id="PF25987"/>
    </source>
</evidence>
<evidence type="ECO:0000256" key="7">
    <source>
        <dbReference type="SAM" id="MobiDB-lite"/>
    </source>
</evidence>
<dbReference type="OrthoDB" id="10066605at2759"/>
<feature type="compositionally biased region" description="Acidic residues" evidence="7">
    <location>
        <begin position="266"/>
        <end position="276"/>
    </location>
</feature>
<comment type="subcellular location">
    <subcellularLocation>
        <location evidence="1">Membrane</location>
        <topology evidence="1">Multi-pass membrane protein</topology>
    </subcellularLocation>
</comment>
<protein>
    <recommendedName>
        <fullName evidence="10">Proline-rich transmembrane protein 3/4 domain-containing protein</fullName>
    </recommendedName>
</protein>
<evidence type="ECO:0000256" key="1">
    <source>
        <dbReference type="ARBA" id="ARBA00004141"/>
    </source>
</evidence>
<dbReference type="Ensembl" id="ENSGMOT00000046211.1">
    <property type="protein sequence ID" value="ENSGMOP00000049063.1"/>
    <property type="gene ID" value="ENSGMOG00000007081.2"/>
</dbReference>
<reference evidence="11" key="1">
    <citation type="submission" date="2025-08" db="UniProtKB">
        <authorList>
            <consortium name="Ensembl"/>
        </authorList>
    </citation>
    <scope>IDENTIFICATION</scope>
</reference>
<feature type="chain" id="PRO_5045704537" description="Proline-rich transmembrane protein 3/4 domain-containing protein" evidence="9">
    <location>
        <begin position="28"/>
        <end position="969"/>
    </location>
</feature>
<evidence type="ECO:0000256" key="5">
    <source>
        <dbReference type="ARBA" id="ARBA00022989"/>
    </source>
</evidence>
<reference evidence="11" key="2">
    <citation type="submission" date="2025-09" db="UniProtKB">
        <authorList>
            <consortium name="Ensembl"/>
        </authorList>
    </citation>
    <scope>IDENTIFICATION</scope>
</reference>
<evidence type="ECO:0000256" key="4">
    <source>
        <dbReference type="ARBA" id="ARBA00022729"/>
    </source>
</evidence>
<keyword evidence="5 8" id="KW-1133">Transmembrane helix</keyword>
<evidence type="ECO:0000313" key="11">
    <source>
        <dbReference type="Ensembl" id="ENSGMOP00000049063.1"/>
    </source>
</evidence>
<name>A0A8C5BM46_GADMO</name>
<feature type="region of interest" description="Disordered" evidence="7">
    <location>
        <begin position="816"/>
        <end position="878"/>
    </location>
</feature>
<feature type="region of interest" description="Disordered" evidence="7">
    <location>
        <begin position="104"/>
        <end position="307"/>
    </location>
</feature>
<dbReference type="AlphaFoldDB" id="A0A8C5BM46"/>
<evidence type="ECO:0000256" key="8">
    <source>
        <dbReference type="SAM" id="Phobius"/>
    </source>
</evidence>
<keyword evidence="4 9" id="KW-0732">Signal</keyword>
<keyword evidence="6 8" id="KW-0472">Membrane</keyword>
<feature type="region of interest" description="Disordered" evidence="7">
    <location>
        <begin position="28"/>
        <end position="69"/>
    </location>
</feature>
<feature type="transmembrane region" description="Helical" evidence="8">
    <location>
        <begin position="465"/>
        <end position="488"/>
    </location>
</feature>
<accession>A0A8C5BM46</accession>
<evidence type="ECO:0000256" key="3">
    <source>
        <dbReference type="ARBA" id="ARBA00022692"/>
    </source>
</evidence>
<dbReference type="InterPro" id="IPR052836">
    <property type="entry name" value="PRRT_domain-containing"/>
</dbReference>
<feature type="transmembrane region" description="Helical" evidence="8">
    <location>
        <begin position="500"/>
        <end position="520"/>
    </location>
</feature>
<dbReference type="InterPro" id="IPR059081">
    <property type="entry name" value="PRRT3-4"/>
</dbReference>
<sequence>MFHTSTMLRLGATLYLLLSLNAVPSTAEDLQETRETADTGSPRHLSSTSTHPEPGLPADARPDPVFLTSGEIDPIHPLVVHLPRHSMPSEDVDGHAAFGEYEDTHDSAEGISPSNSDLMPPERSDKEVASSREEEEEEEEEEEVEEDGLKGIGGGERGAESTQGPTPQGGLEEASGGGAEDNEPPARPHESTEVQPLWSVPRPGSGTTHTSAVDLAPATQDRGRVDQSVSAQDGPVDSQKTEPTTNEDGLTGCPLDRGNNSRPQEVEDSLDEDQDSDISATLPHPDCNSDPTDESMLKSRNQSCTPVYPEDFKSDKSPNPFHFPSPPFLIPLYSDWNSAMATWGVAWEAHIYGVGSIFAMSGFISVVCLLGLPLRCPMGSPYFTLLHLLLLAFGGIRAFSLLYDAYSHQERLPPLASLLLSELSFPCLASAFSLAFILLSLRSRMHSSLRRSLSPVSCPLSPSPCLLLCLSFFHGMVSLGCVGLLQLLPSFPALLLLPRGLFVCLSVLLPFSYLIFYCLARAQTKHIFRLGDNAEGGGSPEVLRPTKCPFAEVEDWARAAGVGIAASLCLLACGGLQLYGLLHYLGLGGVGSYVFEAWPWWSYQLSCRLCEVAVCLGLALIGAYPLFCGTRSPVKSKAPLRPGSWSQLPSDSPSGGPAVLASLGEGKSAALSPHFLWSQGAQEKLVVCEITSNGQSEALPLCPIVDPLSRISTLESTSVLPRPAAPSPPRRTQAADYKLSSLDSLGLDADSTGDLRPPSPIDLSRSIDQALFSDALFSRSIFGPPRLPNASSSLSLNSPVKPPLGYSYEDSGLYRTTSCGDADHESPLSKSQLPDTPSHQNMPSTLPEPLNRTGSTPGAFDQASIGGSSQGLCSDPGKTRKTRAYPWANRGHSFAHGTLPRAIPQLHYHRRYRTLSLASQGSCGSGRLLGTEHLSKSQQLERDLEVQAEFVHVCRQIDSQSVCSDTIEL</sequence>
<dbReference type="OMA" id="WTNRGQN"/>
<dbReference type="PANTHER" id="PTHR35578:SF6">
    <property type="entry name" value="PROLINE-RICH TRANSMEMBRANE PROTEIN 4"/>
    <property type="match status" value="1"/>
</dbReference>
<dbReference type="Proteomes" id="UP000694546">
    <property type="component" value="Chromosome 9"/>
</dbReference>
<proteinExistence type="predicted"/>
<feature type="compositionally biased region" description="Acidic residues" evidence="7">
    <location>
        <begin position="133"/>
        <end position="146"/>
    </location>
</feature>
<evidence type="ECO:0000313" key="12">
    <source>
        <dbReference type="Proteomes" id="UP000694546"/>
    </source>
</evidence>
<feature type="transmembrane region" description="Helical" evidence="8">
    <location>
        <begin position="423"/>
        <end position="441"/>
    </location>
</feature>
<feature type="transmembrane region" description="Helical" evidence="8">
    <location>
        <begin position="349"/>
        <end position="370"/>
    </location>
</feature>
<feature type="signal peptide" evidence="9">
    <location>
        <begin position="1"/>
        <end position="27"/>
    </location>
</feature>
<evidence type="ECO:0000256" key="2">
    <source>
        <dbReference type="ARBA" id="ARBA00022553"/>
    </source>
</evidence>
<keyword evidence="3 8" id="KW-0812">Transmembrane</keyword>
<feature type="compositionally biased region" description="Basic and acidic residues" evidence="7">
    <location>
        <begin position="120"/>
        <end position="132"/>
    </location>
</feature>
<dbReference type="PANTHER" id="PTHR35578">
    <property type="entry name" value="PROLINE-RICH TRANSMEMBRANE PROTEIN 4-RELATED"/>
    <property type="match status" value="1"/>
</dbReference>
<feature type="compositionally biased region" description="Polar residues" evidence="7">
    <location>
        <begin position="828"/>
        <end position="844"/>
    </location>
</feature>
<keyword evidence="12" id="KW-1185">Reference proteome</keyword>
<evidence type="ECO:0000256" key="9">
    <source>
        <dbReference type="SAM" id="SignalP"/>
    </source>
</evidence>
<evidence type="ECO:0000256" key="6">
    <source>
        <dbReference type="ARBA" id="ARBA00023136"/>
    </source>
</evidence>
<feature type="transmembrane region" description="Helical" evidence="8">
    <location>
        <begin position="559"/>
        <end position="580"/>
    </location>
</feature>
<organism evidence="11 12">
    <name type="scientific">Gadus morhua</name>
    <name type="common">Atlantic cod</name>
    <dbReference type="NCBI Taxonomy" id="8049"/>
    <lineage>
        <taxon>Eukaryota</taxon>
        <taxon>Metazoa</taxon>
        <taxon>Chordata</taxon>
        <taxon>Craniata</taxon>
        <taxon>Vertebrata</taxon>
        <taxon>Euteleostomi</taxon>
        <taxon>Actinopterygii</taxon>
        <taxon>Neopterygii</taxon>
        <taxon>Teleostei</taxon>
        <taxon>Neoteleostei</taxon>
        <taxon>Acanthomorphata</taxon>
        <taxon>Zeiogadaria</taxon>
        <taxon>Gadariae</taxon>
        <taxon>Gadiformes</taxon>
        <taxon>Gadoidei</taxon>
        <taxon>Gadidae</taxon>
        <taxon>Gadus</taxon>
    </lineage>
</organism>
<feature type="transmembrane region" description="Helical" evidence="8">
    <location>
        <begin position="382"/>
        <end position="403"/>
    </location>
</feature>
<keyword evidence="2" id="KW-0597">Phosphoprotein</keyword>
<gene>
    <name evidence="11" type="primary">prrt4a</name>
</gene>